<sequence length="119" mass="14095">MCGTDCWTDHRLILSKLNMHIQPRRHPHGKNTNRHLNVSKLEWHSVYQYLSEDFDSKLDQLSFGANSAEEGWVALRDVVYNTTLAHLDQNIHKHQDWFDDNDEDIQKLLDEKHKGFRSL</sequence>
<dbReference type="Proteomes" id="UP001066276">
    <property type="component" value="Chromosome 5"/>
</dbReference>
<protein>
    <submittedName>
        <fullName evidence="1">Uncharacterized protein</fullName>
    </submittedName>
</protein>
<dbReference type="AlphaFoldDB" id="A0AAV7RU01"/>
<gene>
    <name evidence="1" type="ORF">NDU88_008018</name>
</gene>
<keyword evidence="2" id="KW-1185">Reference proteome</keyword>
<evidence type="ECO:0000313" key="2">
    <source>
        <dbReference type="Proteomes" id="UP001066276"/>
    </source>
</evidence>
<organism evidence="1 2">
    <name type="scientific">Pleurodeles waltl</name>
    <name type="common">Iberian ribbed newt</name>
    <dbReference type="NCBI Taxonomy" id="8319"/>
    <lineage>
        <taxon>Eukaryota</taxon>
        <taxon>Metazoa</taxon>
        <taxon>Chordata</taxon>
        <taxon>Craniata</taxon>
        <taxon>Vertebrata</taxon>
        <taxon>Euteleostomi</taxon>
        <taxon>Amphibia</taxon>
        <taxon>Batrachia</taxon>
        <taxon>Caudata</taxon>
        <taxon>Salamandroidea</taxon>
        <taxon>Salamandridae</taxon>
        <taxon>Pleurodelinae</taxon>
        <taxon>Pleurodeles</taxon>
    </lineage>
</organism>
<name>A0AAV7RU01_PLEWA</name>
<proteinExistence type="predicted"/>
<dbReference type="EMBL" id="JANPWB010000009">
    <property type="protein sequence ID" value="KAJ1155287.1"/>
    <property type="molecule type" value="Genomic_DNA"/>
</dbReference>
<evidence type="ECO:0000313" key="1">
    <source>
        <dbReference type="EMBL" id="KAJ1155287.1"/>
    </source>
</evidence>
<reference evidence="1" key="1">
    <citation type="journal article" date="2022" name="bioRxiv">
        <title>Sequencing and chromosome-scale assembly of the giantPleurodeles waltlgenome.</title>
        <authorList>
            <person name="Brown T."/>
            <person name="Elewa A."/>
            <person name="Iarovenko S."/>
            <person name="Subramanian E."/>
            <person name="Araus A.J."/>
            <person name="Petzold A."/>
            <person name="Susuki M."/>
            <person name="Suzuki K.-i.T."/>
            <person name="Hayashi T."/>
            <person name="Toyoda A."/>
            <person name="Oliveira C."/>
            <person name="Osipova E."/>
            <person name="Leigh N.D."/>
            <person name="Simon A."/>
            <person name="Yun M.H."/>
        </authorList>
    </citation>
    <scope>NUCLEOTIDE SEQUENCE</scope>
    <source>
        <strain evidence="1">20211129_DDA</strain>
        <tissue evidence="1">Liver</tissue>
    </source>
</reference>
<accession>A0AAV7RU01</accession>
<comment type="caution">
    <text evidence="1">The sequence shown here is derived from an EMBL/GenBank/DDBJ whole genome shotgun (WGS) entry which is preliminary data.</text>
</comment>